<dbReference type="Pfam" id="PF12697">
    <property type="entry name" value="Abhydrolase_6"/>
    <property type="match status" value="1"/>
</dbReference>
<evidence type="ECO:0000313" key="3">
    <source>
        <dbReference type="Proteomes" id="UP001049176"/>
    </source>
</evidence>
<accession>A0A9P7UWZ9</accession>
<proteinExistence type="predicted"/>
<dbReference type="GeneID" id="66072714"/>
<dbReference type="InterPro" id="IPR029058">
    <property type="entry name" value="AB_hydrolase_fold"/>
</dbReference>
<evidence type="ECO:0000259" key="1">
    <source>
        <dbReference type="Pfam" id="PF12697"/>
    </source>
</evidence>
<evidence type="ECO:0000313" key="2">
    <source>
        <dbReference type="EMBL" id="KAG7096188.1"/>
    </source>
</evidence>
<dbReference type="InterPro" id="IPR000073">
    <property type="entry name" value="AB_hydrolase_1"/>
</dbReference>
<dbReference type="RefSeq" id="XP_043012658.1">
    <property type="nucleotide sequence ID" value="XM_043148066.1"/>
</dbReference>
<dbReference type="AlphaFoldDB" id="A0A9P7UWZ9"/>
<dbReference type="EMBL" id="CM032182">
    <property type="protein sequence ID" value="KAG7096188.1"/>
    <property type="molecule type" value="Genomic_DNA"/>
</dbReference>
<keyword evidence="3" id="KW-1185">Reference proteome</keyword>
<organism evidence="2 3">
    <name type="scientific">Marasmius oreades</name>
    <name type="common">fairy-ring Marasmius</name>
    <dbReference type="NCBI Taxonomy" id="181124"/>
    <lineage>
        <taxon>Eukaryota</taxon>
        <taxon>Fungi</taxon>
        <taxon>Dikarya</taxon>
        <taxon>Basidiomycota</taxon>
        <taxon>Agaricomycotina</taxon>
        <taxon>Agaricomycetes</taxon>
        <taxon>Agaricomycetidae</taxon>
        <taxon>Agaricales</taxon>
        <taxon>Marasmiineae</taxon>
        <taxon>Marasmiaceae</taxon>
        <taxon>Marasmius</taxon>
    </lineage>
</organism>
<dbReference type="KEGG" id="more:E1B28_003638"/>
<gene>
    <name evidence="2" type="ORF">E1B28_003638</name>
</gene>
<reference evidence="2" key="1">
    <citation type="journal article" date="2021" name="Genome Biol. Evol.">
        <title>The assembled and annotated genome of the fairy-ring fungus Marasmius oreades.</title>
        <authorList>
            <person name="Hiltunen M."/>
            <person name="Ament-Velasquez S.L."/>
            <person name="Johannesson H."/>
        </authorList>
    </citation>
    <scope>NUCLEOTIDE SEQUENCE</scope>
    <source>
        <strain evidence="2">03SP1</strain>
    </source>
</reference>
<dbReference type="Gene3D" id="3.40.50.1820">
    <property type="entry name" value="alpha/beta hydrolase"/>
    <property type="match status" value="1"/>
</dbReference>
<protein>
    <recommendedName>
        <fullName evidence="1">AB hydrolase-1 domain-containing protein</fullName>
    </recommendedName>
</protein>
<dbReference type="Proteomes" id="UP001049176">
    <property type="component" value="Chromosome 2"/>
</dbReference>
<name>A0A9P7UWZ9_9AGAR</name>
<feature type="domain" description="AB hydrolase-1" evidence="1">
    <location>
        <begin position="74"/>
        <end position="352"/>
    </location>
</feature>
<sequence>MSSSTQLYEQLSFPSQISPSEPIDSNILREAFVLHGHSFPDNPKLNLKVTANRYSWSTYRHGHPNDRVDGGVTLLLFHGIGFHKEQWEPVVTRLFRISESTKHVNIREVWAFDRENHGDAALLNREALKLWPACLPINEWALTVADLVKSKLHGHRLVAIGHSAGAGVAMLTTKYAYDAHIHFTATILIEPTIFTRQIFQETYDARIAGIRMSQKLTLRGRDVWASREDAYADLKNRNPWSAWDDRVLRLYTQYGMRSAGSKGEVALKCSRLVESAIYADIEGLQESAEIFGKLCKEIPIHVVWGGMQDFPLFPQQLKADLLNPNSGRTAASVTIVPNAGHMVPLQQPFSLADIVSRLLDHNLSVPYRKARAKL</sequence>
<dbReference type="SUPFAM" id="SSF53474">
    <property type="entry name" value="alpha/beta-Hydrolases"/>
    <property type="match status" value="1"/>
</dbReference>
<comment type="caution">
    <text evidence="2">The sequence shown here is derived from an EMBL/GenBank/DDBJ whole genome shotgun (WGS) entry which is preliminary data.</text>
</comment>
<dbReference type="OrthoDB" id="94039at2759"/>